<organism evidence="4 5">
    <name type="scientific">Kuraishia capsulata CBS 1993</name>
    <dbReference type="NCBI Taxonomy" id="1382522"/>
    <lineage>
        <taxon>Eukaryota</taxon>
        <taxon>Fungi</taxon>
        <taxon>Dikarya</taxon>
        <taxon>Ascomycota</taxon>
        <taxon>Saccharomycotina</taxon>
        <taxon>Pichiomycetes</taxon>
        <taxon>Pichiales</taxon>
        <taxon>Pichiaceae</taxon>
        <taxon>Kuraishia</taxon>
    </lineage>
</organism>
<feature type="domain" description="Far11/STRP C-terminal" evidence="3">
    <location>
        <begin position="539"/>
        <end position="966"/>
    </location>
</feature>
<name>W6MF51_9ASCO</name>
<evidence type="ECO:0000259" key="2">
    <source>
        <dbReference type="SMART" id="SM01292"/>
    </source>
</evidence>
<dbReference type="GO" id="GO:0007010">
    <property type="term" value="P:cytoskeleton organization"/>
    <property type="evidence" value="ECO:0007669"/>
    <property type="project" value="TreeGrafter"/>
</dbReference>
<dbReference type="InterPro" id="IPR012486">
    <property type="entry name" value="Far11/STRP_N"/>
</dbReference>
<dbReference type="Proteomes" id="UP000019384">
    <property type="component" value="Unassembled WGS sequence"/>
</dbReference>
<reference evidence="4" key="2">
    <citation type="submission" date="2014-02" db="EMBL/GenBank/DDBJ databases">
        <title>Complete DNA sequence of /Kuraishia capsulata/ illustrates novel genomic features among budding yeasts (/Saccharomycotina/).</title>
        <authorList>
            <person name="Morales L."/>
            <person name="Noel B."/>
            <person name="Porcel B."/>
            <person name="Marcet-Houben M."/>
            <person name="Hullo M-F."/>
            <person name="Sacerdot C."/>
            <person name="Tekaia F."/>
            <person name="Leh-Louis V."/>
            <person name="Despons L."/>
            <person name="Khanna V."/>
            <person name="Aury J-M."/>
            <person name="Barbe V."/>
            <person name="Couloux A."/>
            <person name="Labadie K."/>
            <person name="Pelletier E."/>
            <person name="Souciet J-L."/>
            <person name="Boekhout T."/>
            <person name="Gabaldon T."/>
            <person name="Wincker P."/>
            <person name="Dujon B."/>
        </authorList>
    </citation>
    <scope>NUCLEOTIDE SEQUENCE</scope>
    <source>
        <strain evidence="4">CBS 1993</strain>
    </source>
</reference>
<evidence type="ECO:0008006" key="6">
    <source>
        <dbReference type="Google" id="ProtNLM"/>
    </source>
</evidence>
<dbReference type="OrthoDB" id="18234at2759"/>
<dbReference type="PANTHER" id="PTHR13239:SF4">
    <property type="entry name" value="AT25231P"/>
    <property type="match status" value="1"/>
</dbReference>
<protein>
    <recommendedName>
        <fullName evidence="6">Factor arrest protein 11</fullName>
    </recommendedName>
</protein>
<dbReference type="PANTHER" id="PTHR13239">
    <property type="entry name" value="PROTEIN REQUIRED FOR HYPHAL ANASTOMOSIS HAM-2"/>
    <property type="match status" value="1"/>
</dbReference>
<feature type="domain" description="Far11/STRP N-terminal" evidence="2">
    <location>
        <begin position="121"/>
        <end position="431"/>
    </location>
</feature>
<dbReference type="EMBL" id="HG793125">
    <property type="protein sequence ID" value="CDK24279.1"/>
    <property type="molecule type" value="Genomic_DNA"/>
</dbReference>
<evidence type="ECO:0000313" key="4">
    <source>
        <dbReference type="EMBL" id="CDK24279.1"/>
    </source>
</evidence>
<dbReference type="Pfam" id="PF11882">
    <property type="entry name" value="DUF3402"/>
    <property type="match status" value="1"/>
</dbReference>
<evidence type="ECO:0000313" key="5">
    <source>
        <dbReference type="Proteomes" id="UP000019384"/>
    </source>
</evidence>
<dbReference type="InterPro" id="IPR040185">
    <property type="entry name" value="Far11/STRP"/>
</dbReference>
<reference evidence="4" key="1">
    <citation type="submission" date="2013-12" db="EMBL/GenBank/DDBJ databases">
        <authorList>
            <person name="Genoscope - CEA"/>
        </authorList>
    </citation>
    <scope>NUCLEOTIDE SEQUENCE</scope>
    <source>
        <strain evidence="4">CBS 1993</strain>
    </source>
</reference>
<evidence type="ECO:0000256" key="1">
    <source>
        <dbReference type="SAM" id="MobiDB-lite"/>
    </source>
</evidence>
<dbReference type="SMART" id="SM01293">
    <property type="entry name" value="DUF3402"/>
    <property type="match status" value="1"/>
</dbReference>
<dbReference type="RefSeq" id="XP_022456296.1">
    <property type="nucleotide sequence ID" value="XM_022604759.1"/>
</dbReference>
<dbReference type="SMART" id="SM01292">
    <property type="entry name" value="N1221"/>
    <property type="match status" value="1"/>
</dbReference>
<dbReference type="AlphaFoldDB" id="W6MF51"/>
<dbReference type="HOGENOM" id="CLU_003184_0_0_1"/>
<dbReference type="STRING" id="1382522.W6MF51"/>
<keyword evidence="5" id="KW-1185">Reference proteome</keyword>
<proteinExistence type="predicted"/>
<sequence>MPEISREAALFEEANIEDIGAQPELFQARRRSSSHRAHQNQSPKGKHSPVRNGGSFPDNNNEEIEPETFPTSICDNEEVIAVDEEDLPLDPNEILPSPVPSPMTAGEAEDQINDFNIVLEYPELEYEYTDSGLLSEEIRDWFTSSDMRCMTKLKLISEKSSDFGKFYDQGATSQKNALKNCLTRLLKNLEYPKRGSFGLLQELVYILYSSLGSYGNINGTDHQLERIRMFAPLLLTAYKIDGQSKSILSVVANVILEKADAILATMDSSPVEDGQTWDDELFYSLTILYISITVFLDSKDDNLVSEQMRGLSQILSTLNFLPRMLSIIDKWRWLASDSDEKKTTTQNVSTPHNIRIRNILMLLWKSVSLLFGDSRRYKATKEFLKARLETDKTSEKWEKITPFDYHLYKNELIARYPSLRPQTVELPALLNMTLEDQSPEPSSLETTTLSRSSSMSSIEVVQSILFNPQIENGKKTPNNVPDIHIATPATSPRLVPALGGSFSSNSLNEENLNGRSKKFFFTNPSFPNIYPIDIDDQLPYSIQQAGELFFSNVRQDIYTKQMIATLEEFLHESQITSDKNAKNEVDKGICDFSSEDLKKNPLFVDEVTSLMYVEEFYSLGLKNLDSLVVVFMKIMSSNVERVPQSEKEIEKLIELQKKSAAELTKREKQQLEIQKLKEISLKATSSTAFMLQKWFKLSHFLKFEYFNGLLLDNGFFPTLLRFLNSNFQKSQISSSLDYGDDLESTNKTVYCSYEKLSEFKDYDFFKQSLALSSCSSGASNTLPVDDEQPDDGIESGVRFTGGVFAPFGFKREKISKINRRHCFILTNLFHSLYMTISKNKIRQTIEFLETRPSETLRFYLSFYNVHLYKPILKIIKLIIPFNGKKWRSNNMDLISYVYLFEKIGLKDGWLSNAIPAGATDRIRKACDQEYALRSLVRFYHLSHYGHEFSASPLEYNRDDEFFQEELGKVLMEDFEGLNI</sequence>
<gene>
    <name evidence="4" type="ORF">KUCA_T00000239001</name>
</gene>
<dbReference type="GeneID" id="34517684"/>
<feature type="region of interest" description="Disordered" evidence="1">
    <location>
        <begin position="12"/>
        <end position="73"/>
    </location>
</feature>
<evidence type="ECO:0000259" key="3">
    <source>
        <dbReference type="SMART" id="SM01293"/>
    </source>
</evidence>
<accession>W6MF51</accession>
<feature type="compositionally biased region" description="Basic residues" evidence="1">
    <location>
        <begin position="28"/>
        <end position="49"/>
    </location>
</feature>
<dbReference type="InterPro" id="IPR021819">
    <property type="entry name" value="Far11/STRP_C"/>
</dbReference>
<dbReference type="Pfam" id="PF07923">
    <property type="entry name" value="N1221"/>
    <property type="match status" value="1"/>
</dbReference>
<dbReference type="GO" id="GO:0005829">
    <property type="term" value="C:cytosol"/>
    <property type="evidence" value="ECO:0007669"/>
    <property type="project" value="TreeGrafter"/>
</dbReference>